<evidence type="ECO:0000256" key="1">
    <source>
        <dbReference type="ARBA" id="ARBA00023015"/>
    </source>
</evidence>
<evidence type="ECO:0000313" key="4">
    <source>
        <dbReference type="EMBL" id="QIS18942.1"/>
    </source>
</evidence>
<dbReference type="InterPro" id="IPR050109">
    <property type="entry name" value="HTH-type_TetR-like_transc_reg"/>
</dbReference>
<sequence length="422" mass="46557">MTYYDQTAERQLVEAAIGVMLNEPTILLDRGLPIERICDQAHWGRATCYRRYGTKDQFIHAVLDGLVNSSVRDYDVKAASRAILEAHDGDVSRAVHAMAAAYFDNADELVGTERSLLATVFGRGQGKITYRLRETYQRRDAMALEAFDTFVGSRGATLRQPFTVKRLALVLTALIDGMLLRRHVDPRVVSAQLLADAVLAIAGSVLNTEQEYIRVYDKLGELAPNPAVVSSVPRDPRAAMIAAARGEFGKRGYFSSSLDTIAGEADVPVSIARQIFPTKAHIIVGALRAKYAKLSESMDDDLMIHGDDVDLVVRRHLERCAQLVAQEMVFMDALMAAVAHDTYSEPDGMLAIKEELDFPALLEPVVLRGQRNGRFDKNLSSRDIAALVTNTMLLRCFTRRAIAAEDNAGFVSTLLLDGLKTR</sequence>
<gene>
    <name evidence="4" type="ORF">F6W96_12170</name>
</gene>
<dbReference type="GO" id="GO:0003700">
    <property type="term" value="F:DNA-binding transcription factor activity"/>
    <property type="evidence" value="ECO:0007669"/>
    <property type="project" value="TreeGrafter"/>
</dbReference>
<reference evidence="4 5" key="1">
    <citation type="journal article" date="2019" name="ACS Chem. Biol.">
        <title>Identification and Mobilization of a Cryptic Antibiotic Biosynthesis Gene Locus from a Human-Pathogenic Nocardia Isolate.</title>
        <authorList>
            <person name="Herisse M."/>
            <person name="Ishida K."/>
            <person name="Porter J.L."/>
            <person name="Howden B."/>
            <person name="Hertweck C."/>
            <person name="Stinear T.P."/>
            <person name="Pidot S.J."/>
        </authorList>
    </citation>
    <scope>NUCLEOTIDE SEQUENCE [LARGE SCALE GENOMIC DNA]</scope>
    <source>
        <strain evidence="4 5">AUSMDU00012715</strain>
    </source>
</reference>
<dbReference type="PANTHER" id="PTHR30055">
    <property type="entry name" value="HTH-TYPE TRANSCRIPTIONAL REGULATOR RUTR"/>
    <property type="match status" value="1"/>
</dbReference>
<dbReference type="InterPro" id="IPR009057">
    <property type="entry name" value="Homeodomain-like_sf"/>
</dbReference>
<evidence type="ECO:0000256" key="3">
    <source>
        <dbReference type="ARBA" id="ARBA00023163"/>
    </source>
</evidence>
<name>A0A6G9Z0F2_9NOCA</name>
<organism evidence="4 5">
    <name type="scientific">Nocardia terpenica</name>
    <dbReference type="NCBI Taxonomy" id="455432"/>
    <lineage>
        <taxon>Bacteria</taxon>
        <taxon>Bacillati</taxon>
        <taxon>Actinomycetota</taxon>
        <taxon>Actinomycetes</taxon>
        <taxon>Mycobacteriales</taxon>
        <taxon>Nocardiaceae</taxon>
        <taxon>Nocardia</taxon>
    </lineage>
</organism>
<proteinExistence type="predicted"/>
<keyword evidence="1" id="KW-0805">Transcription regulation</keyword>
<evidence type="ECO:0000313" key="5">
    <source>
        <dbReference type="Proteomes" id="UP000500953"/>
    </source>
</evidence>
<dbReference type="PANTHER" id="PTHR30055:SF234">
    <property type="entry name" value="HTH-TYPE TRANSCRIPTIONAL REGULATOR BETI"/>
    <property type="match status" value="1"/>
</dbReference>
<dbReference type="EMBL" id="CP046173">
    <property type="protein sequence ID" value="QIS18942.1"/>
    <property type="molecule type" value="Genomic_DNA"/>
</dbReference>
<dbReference type="SUPFAM" id="SSF46689">
    <property type="entry name" value="Homeodomain-like"/>
    <property type="match status" value="1"/>
</dbReference>
<dbReference type="GO" id="GO:0000976">
    <property type="term" value="F:transcription cis-regulatory region binding"/>
    <property type="evidence" value="ECO:0007669"/>
    <property type="project" value="TreeGrafter"/>
</dbReference>
<evidence type="ECO:0000256" key="2">
    <source>
        <dbReference type="ARBA" id="ARBA00023125"/>
    </source>
</evidence>
<accession>A0A6G9Z0F2</accession>
<dbReference type="AlphaFoldDB" id="A0A6G9Z0F2"/>
<dbReference type="Proteomes" id="UP000500953">
    <property type="component" value="Chromosome"/>
</dbReference>
<keyword evidence="3" id="KW-0804">Transcription</keyword>
<dbReference type="RefSeq" id="WP_167486255.1">
    <property type="nucleotide sequence ID" value="NZ_CP046173.1"/>
</dbReference>
<protein>
    <submittedName>
        <fullName evidence="4">TetR family transcriptional regulator</fullName>
    </submittedName>
</protein>
<dbReference type="Gene3D" id="1.10.357.10">
    <property type="entry name" value="Tetracycline Repressor, domain 2"/>
    <property type="match status" value="2"/>
</dbReference>
<keyword evidence="2" id="KW-0238">DNA-binding</keyword>